<keyword evidence="3" id="KW-1185">Reference proteome</keyword>
<sequence>MRFVPERAIWSIRVEFQSDHVFVYRDQGTMYEAGAVSRGLQSDLDTRHLSEPDALCKVHTVQGDSQYNEKQKEVDSMPESRNRKNLAAVTERKPFHRRNRQHCSSFIAIEARGERRNGLKAPLSYESSNAGSIQFPTNWDVLQMKLKYSSLYLTSTLKRTQIQSRNVCVYFNFVWNEDSIAGAFKSEIDGFLTNKINRKSNFPMSFKRGNMFSDYLMLIELTFKFSMKKSQINTASHSTNDKPAISEYSIVVSKCCKPCPNCNSITFWKRTCTSLKERREGLSPIGGGKLKIIAIKGVLLPTLLLLLIVETHPETCSLRNFSVPLA</sequence>
<feature type="compositionally biased region" description="Basic and acidic residues" evidence="1">
    <location>
        <begin position="67"/>
        <end position="82"/>
    </location>
</feature>
<dbReference type="Proteomes" id="UP000078541">
    <property type="component" value="Unassembled WGS sequence"/>
</dbReference>
<proteinExistence type="predicted"/>
<organism evidence="2 3">
    <name type="scientific">Trachymyrmex septentrionalis</name>
    <dbReference type="NCBI Taxonomy" id="34720"/>
    <lineage>
        <taxon>Eukaryota</taxon>
        <taxon>Metazoa</taxon>
        <taxon>Ecdysozoa</taxon>
        <taxon>Arthropoda</taxon>
        <taxon>Hexapoda</taxon>
        <taxon>Insecta</taxon>
        <taxon>Pterygota</taxon>
        <taxon>Neoptera</taxon>
        <taxon>Endopterygota</taxon>
        <taxon>Hymenoptera</taxon>
        <taxon>Apocrita</taxon>
        <taxon>Aculeata</taxon>
        <taxon>Formicoidea</taxon>
        <taxon>Formicidae</taxon>
        <taxon>Myrmicinae</taxon>
        <taxon>Trachymyrmex</taxon>
    </lineage>
</organism>
<feature type="region of interest" description="Disordered" evidence="1">
    <location>
        <begin position="66"/>
        <end position="85"/>
    </location>
</feature>
<name>A0A195FVW5_9HYME</name>
<dbReference type="AlphaFoldDB" id="A0A195FVW5"/>
<protein>
    <submittedName>
        <fullName evidence="2">Uncharacterized protein</fullName>
    </submittedName>
</protein>
<gene>
    <name evidence="2" type="ORF">ALC56_01155</name>
</gene>
<evidence type="ECO:0000313" key="3">
    <source>
        <dbReference type="Proteomes" id="UP000078541"/>
    </source>
</evidence>
<evidence type="ECO:0000256" key="1">
    <source>
        <dbReference type="SAM" id="MobiDB-lite"/>
    </source>
</evidence>
<accession>A0A195FVW5</accession>
<reference evidence="2 3" key="1">
    <citation type="submission" date="2016-03" db="EMBL/GenBank/DDBJ databases">
        <title>Trachymyrmex septentrionalis WGS genome.</title>
        <authorList>
            <person name="Nygaard S."/>
            <person name="Hu H."/>
            <person name="Boomsma J."/>
            <person name="Zhang G."/>
        </authorList>
    </citation>
    <scope>NUCLEOTIDE SEQUENCE [LARGE SCALE GENOMIC DNA]</scope>
    <source>
        <strain evidence="2">Tsep2-gDNA-1</strain>
        <tissue evidence="2">Whole body</tissue>
    </source>
</reference>
<evidence type="ECO:0000313" key="2">
    <source>
        <dbReference type="EMBL" id="KYN44457.1"/>
    </source>
</evidence>
<dbReference type="EMBL" id="KQ981219">
    <property type="protein sequence ID" value="KYN44457.1"/>
    <property type="molecule type" value="Genomic_DNA"/>
</dbReference>